<dbReference type="Proteomes" id="UP000232323">
    <property type="component" value="Unassembled WGS sequence"/>
</dbReference>
<evidence type="ECO:0000313" key="4">
    <source>
        <dbReference type="Proteomes" id="UP000232323"/>
    </source>
</evidence>
<feature type="compositionally biased region" description="Low complexity" evidence="1">
    <location>
        <begin position="1282"/>
        <end position="1291"/>
    </location>
</feature>
<feature type="region of interest" description="Disordered" evidence="1">
    <location>
        <begin position="2262"/>
        <end position="2288"/>
    </location>
</feature>
<sequence length="3216" mass="345781">MVEGDKRKGIRASIDISSRPIGLDICLPALQRFELESSGNAPLTSITERLQVSLGKNRQPSKLPQAVRSYYEGPMARGYMPVDLDMHVAGEQQSPSRFTARVSSSRVGKPQSLQVNTSHTEVLSGALLQSGTQSQIRSARLAPLMSSQPEFGDLMRSSACIPPGGSDKQAAPLILTSPETGSSSLLNKLQEGSKAADISLSGHSKGNISLDSETSSKSVRNRQASPTKPVTPQAKFTRAAKNLIDKVTLFGLEGVKSYRSRTSRIRANAQSPAQRYRQVLSKVQLPATPTQMMTSTSGKTAGLIERVLVAEGYMRTNMRKITDQLSPFRRLDEDLKDHIASCFQTFEYPAGSQLLKPEEICSEAYVLLSGQILLHQQSADCTVRPERHLPGTVLALELMLHHQASSLPAYTDPNLPTVLAVLTLKDFEAAIGSWAAQQVVDLIHPQMQMSMEAGLRSVAQQAAYVSKEAGETVFVEGDDADSLILMIQGQVLLTGKLTGHVVQTESHICNQLGHALGPTTAAFPLEKPGSRQGPMARGVDKGKATRRTALADLLAPQASLATSTLSTSATLDSGIDLVYGREGPHTPIEIREGAGPLEAAETDHTGALPLPSQDLPVLPAADSSEDLSLQDLGPSQHVVAVSTVQPKLDVIQSESQVHADSAEALVSLNDLGINDVTSLPILEVTDSDDHQHDGTYLQPKTENEQSSRDVHVNPKMPMANTGESALAALHPPPKQLSRFSLPLQDAASHPGEVERSQVSSAPPQAKLGAAGSVTSQDAPAAALGKQNVRSKAPVAAPLLESSQLDMHDGVSPTENEQIVRGLGSDLEASQQAADTSFESFQEEKILDFYLEGGADENGPISIGVELEKRGEGLDRCLDQESFRSYGEASGDSSVGDLQAEPSLRVIEEGTKQGVTQPTGYDSLHVTSNHEAALEELQLNTLPTADSQEGSTEQVPFPPAMENAEGPLFVIPADSPLLGVADNVASKQAPGVASPLDPPPAHDELHPEHSLSMLPIVPSTLSSDLSCSSIPLPASESQSTLVRKSIKEKLQGLAAASSEDPRHQHSSPHKHHQGPPSEASSSKLPTSLTRHTSEAEGKPSNHIRRTSLADDKKFRRPSNGSNQEAISRHPKTQSPNAPGLTPAPTSASLAPVTSSVPPPSASEVQEEAEFTTMPFYTALAALLKLHKQEIRGAFALPVFLGEEAAQREDTEDKVVIPFKRSVTAIAIQPCQIIIIPRSRLLSLHLSERQLRSLRRNVVQQQVYRQGLTAEGQEGRAWQKEEQQQQQQQQQQQGSSKGGWPEAAEVLREYLRASPAARPMWQVEALAEAFSSLDWLSRCPWQTRLKLFQNLQLLALQPGQQIPLARKDVSVVCEEVLVDPVTDQKQHSNTKCEDKGSQGLIIDSAKSRMAMESSTRPVNAARESAAADNSSPTAAPPTPGFSPEGSCPTSSFPLDGQTLPQSACPESPATSSIAPNSAPPSVPSTPQRKAPGSIESMSEVQEGLSQAVVRGLPVDSMEKTVAATASKQRPVTPDGVGNWQVPLAAQPSHSLLFPNQPVTKEASLTWDAGQNIQCEASQPSVSGECFKEVADATSDGKPLSPQQASRNSTPAPAAAAATEESSLPDNVALLDDSHSQAAVNGDVKDEIPSQCSRDESAGEDGGLQTGDAEQRATQLIPAASIPKMYANYDLLPAAMPVAASATTSATEEPVQEMRSTSEETVLHTSASLNEEPWGDSTAPHAAVQQEVTDRKVVKKRIEMLSKLDDRLFVVISGHASIHVDTVVTELAVEASASDKEVLGQGEVNMDPVQKALLENRKKLASFLQQLQPTKQEDSEVQSVKTEKMKSCLHHLSTLGFGEVITHDRSVAALDSSTILVKGKVFKPGSSGDPHIRDAAAFSQVLTLGIEPTTVSPTSAHLSAEVLVMDCPLYNMLTSERRMDKRAARLAMSRVFWWKLCNPDCFVDKVTCRVEDFKQGTELLRRGEVAVCTYIVLSGECVLRGARVGLTDEQRKSPTHETNLRVLREGDSAGELSLLSDRELWYTMTVVSTTAEIVCVDHLALLEYFEAESHSESGGPGVKEMLVAVAEEDRRLYSLAVQRQALMIQSGELELSMFNPSMKALLKHVMDLGNLDARELQKQTTSSVLLSATSIQDQNQQQQQHKLKSLTAVETTASMKTFIPVVMDTSNQSPGLNLLLQNMARPHFMGDRHELKALATFKDEVLKHIQFVEDIYRGSHVSRLPPAPEQPVWDSSLMREMMLRTRRSTAAGVASDNHSPSTVLSMEPSSQQLHGSLHAHDEMELLRIAMPVLRTAKEEGRGSGPAFSAPTRHRYAHQFNRHHMPRALRGADVDLMYDLDKDPAGVTLLSAEEVIAAINLEVHIKPRAANRYVGGSNGGSDGGSNGRSVVNSPPEGHSYDSRSFSVMQQVTTEKRGLSTLGAPRGADRGGPAWPLVSQSVQGRMYCAVIAEQGEEHIEPQLVSSEEEEPRSSQRVSVTRRVNQNSNIAATCTKAPAITHRAGQLLMVPSKQANTVRGPLIARPLPLVPVGRIAAEDVREQAVQVHVSFHVGEVSETETSQVHNSIPPLSSAWDEMNTAVGSVLSPVLAPRVEDILSSVLHADRSHASLTSHMRAMKLQEAIHDPAGVDSVEGSAGTAQECNVSAEGGLAMEVTEAVRSDLTVDPSSEASRRSVHYDSQSTGPPLDLPMVQSSFFSESSQPYAMLVEQGAEEEVEEDPLIQRLLLQAAASNRLPSPARSQGRSHETGDFNPEDPERDFPSSRKGLLLSAGVPLVRGPAWEQSEDGQTSSAVTRRAVWVRDSVHDPSGATNPEIAAKLTTAAQMLIPGARVELPVPPCTVIPEDEQKRIGVQQLLATFHLAEAPLRPSTGPYLPPMSSYTGSGSYLYSRESKPGLSQPPTGFAKGSTWGANSGAWARGVSAEKLKRTPPSPMGPILKTLDPASVGSSLSTTPMPKQGTPPSLMIQENVWIRSGSPSTPNFIPPHTPSSQPPHSSPALSNLTSLTTTLPHTRQGYSFAPNTFQRRPLYKKAIKTGAVEEEEEDVKYEHVSETKLDLVTLQQDDMVYVTMTDPPKPSTVPGPDQLNNATKARLAVLEAARKLADAAAAAAGQSLVNVIPTSTSEKLMAAASVSLVPTSLMGRAAAGQAEVVRNHYVPHFLRNKRRSTVPSLASKQAVSSEQWTVPCFNSLTGFEAGMEGENGVIYYD</sequence>
<feature type="compositionally biased region" description="Low complexity" evidence="1">
    <location>
        <begin position="1606"/>
        <end position="1619"/>
    </location>
</feature>
<feature type="compositionally biased region" description="Polar residues" evidence="1">
    <location>
        <begin position="2414"/>
        <end position="2424"/>
    </location>
</feature>
<feature type="compositionally biased region" description="Polar residues" evidence="1">
    <location>
        <begin position="2955"/>
        <end position="2964"/>
    </location>
</feature>
<feature type="region of interest" description="Disordered" evidence="1">
    <location>
        <begin position="987"/>
        <end position="1006"/>
    </location>
</feature>
<dbReference type="GO" id="GO:0005829">
    <property type="term" value="C:cytosol"/>
    <property type="evidence" value="ECO:0007669"/>
    <property type="project" value="TreeGrafter"/>
</dbReference>
<feature type="region of interest" description="Disordered" evidence="1">
    <location>
        <begin position="1049"/>
        <end position="1164"/>
    </location>
</feature>
<dbReference type="GO" id="GO:0034236">
    <property type="term" value="F:protein kinase A catalytic subunit binding"/>
    <property type="evidence" value="ECO:0007669"/>
    <property type="project" value="TreeGrafter"/>
</dbReference>
<feature type="compositionally biased region" description="Polar residues" evidence="1">
    <location>
        <begin position="2269"/>
        <end position="2287"/>
    </location>
</feature>
<dbReference type="OrthoDB" id="548798at2759"/>
<reference evidence="3 4" key="1">
    <citation type="submission" date="2017-08" db="EMBL/GenBank/DDBJ databases">
        <title>Acidophilic green algal genome provides insights into adaptation to an acidic environment.</title>
        <authorList>
            <person name="Hirooka S."/>
            <person name="Hirose Y."/>
            <person name="Kanesaki Y."/>
            <person name="Higuchi S."/>
            <person name="Fujiwara T."/>
            <person name="Onuma R."/>
            <person name="Era A."/>
            <person name="Ohbayashi R."/>
            <person name="Uzuka A."/>
            <person name="Nozaki H."/>
            <person name="Yoshikawa H."/>
            <person name="Miyagishima S.Y."/>
        </authorList>
    </citation>
    <scope>NUCLEOTIDE SEQUENCE [LARGE SCALE GENOMIC DNA]</scope>
    <source>
        <strain evidence="3 4">NIES-2499</strain>
    </source>
</reference>
<feature type="region of interest" description="Disordered" evidence="1">
    <location>
        <begin position="2984"/>
        <end position="3011"/>
    </location>
</feature>
<dbReference type="Gene3D" id="2.60.120.10">
    <property type="entry name" value="Jelly Rolls"/>
    <property type="match status" value="2"/>
</dbReference>
<feature type="compositionally biased region" description="Basic and acidic residues" evidence="1">
    <location>
        <begin position="1272"/>
        <end position="1281"/>
    </location>
</feature>
<dbReference type="PANTHER" id="PTHR11635">
    <property type="entry name" value="CAMP-DEPENDENT PROTEIN KINASE REGULATORY CHAIN"/>
    <property type="match status" value="1"/>
</dbReference>
<dbReference type="SMART" id="SM00100">
    <property type="entry name" value="cNMP"/>
    <property type="match status" value="2"/>
</dbReference>
<organism evidence="3 4">
    <name type="scientific">Chlamydomonas eustigma</name>
    <dbReference type="NCBI Taxonomy" id="1157962"/>
    <lineage>
        <taxon>Eukaryota</taxon>
        <taxon>Viridiplantae</taxon>
        <taxon>Chlorophyta</taxon>
        <taxon>core chlorophytes</taxon>
        <taxon>Chlorophyceae</taxon>
        <taxon>CS clade</taxon>
        <taxon>Chlamydomonadales</taxon>
        <taxon>Chlamydomonadaceae</taxon>
        <taxon>Chlamydomonas</taxon>
    </lineage>
</organism>
<dbReference type="GO" id="GO:0030552">
    <property type="term" value="F:cAMP binding"/>
    <property type="evidence" value="ECO:0007669"/>
    <property type="project" value="TreeGrafter"/>
</dbReference>
<proteinExistence type="predicted"/>
<evidence type="ECO:0000259" key="2">
    <source>
        <dbReference type="PROSITE" id="PS50042"/>
    </source>
</evidence>
<feature type="compositionally biased region" description="Basic and acidic residues" evidence="1">
    <location>
        <begin position="1640"/>
        <end position="1654"/>
    </location>
</feature>
<name>A0A250XAI7_9CHLO</name>
<feature type="compositionally biased region" description="Pro residues" evidence="1">
    <location>
        <begin position="2991"/>
        <end position="3004"/>
    </location>
</feature>
<feature type="region of interest" description="Disordered" evidence="1">
    <location>
        <begin position="1636"/>
        <end position="1665"/>
    </location>
</feature>
<feature type="domain" description="Cyclic nucleotide-binding" evidence="2">
    <location>
        <begin position="1970"/>
        <end position="2047"/>
    </location>
</feature>
<feature type="region of interest" description="Disordered" evidence="1">
    <location>
        <begin position="197"/>
        <end position="232"/>
    </location>
</feature>
<dbReference type="InterPro" id="IPR018490">
    <property type="entry name" value="cNMP-bd_dom_sf"/>
</dbReference>
<feature type="region of interest" description="Disordered" evidence="1">
    <location>
        <begin position="2470"/>
        <end position="2491"/>
    </location>
</feature>
<feature type="region of interest" description="Disordered" evidence="1">
    <location>
        <begin position="1405"/>
        <end position="1502"/>
    </location>
</feature>
<dbReference type="PROSITE" id="PS50042">
    <property type="entry name" value="CNMP_BINDING_3"/>
    <property type="match status" value="3"/>
</dbReference>
<dbReference type="GO" id="GO:0005952">
    <property type="term" value="C:cAMP-dependent protein kinase complex"/>
    <property type="evidence" value="ECO:0007669"/>
    <property type="project" value="InterPro"/>
</dbReference>
<feature type="compositionally biased region" description="Low complexity" evidence="1">
    <location>
        <begin position="1139"/>
        <end position="1154"/>
    </location>
</feature>
<dbReference type="InterPro" id="IPR014710">
    <property type="entry name" value="RmlC-like_jellyroll"/>
</dbReference>
<dbReference type="CDD" id="cd00038">
    <property type="entry name" value="CAP_ED"/>
    <property type="match status" value="2"/>
</dbReference>
<gene>
    <name evidence="3" type="ORF">CEUSTIGMA_g7312.t1</name>
</gene>
<feature type="compositionally biased region" description="Low complexity" evidence="1">
    <location>
        <begin position="2434"/>
        <end position="2445"/>
    </location>
</feature>
<feature type="compositionally biased region" description="Polar residues" evidence="1">
    <location>
        <begin position="201"/>
        <end position="230"/>
    </location>
</feature>
<protein>
    <recommendedName>
        <fullName evidence="2">Cyclic nucleotide-binding domain-containing protein</fullName>
    </recommendedName>
</protein>
<dbReference type="EMBL" id="BEGY01000046">
    <property type="protein sequence ID" value="GAX79872.1"/>
    <property type="molecule type" value="Genomic_DNA"/>
</dbReference>
<dbReference type="GO" id="GO:0004862">
    <property type="term" value="F:cAMP-dependent protein kinase inhibitor activity"/>
    <property type="evidence" value="ECO:0007669"/>
    <property type="project" value="TreeGrafter"/>
</dbReference>
<feature type="region of interest" description="Disordered" evidence="1">
    <location>
        <begin position="2935"/>
        <end position="2972"/>
    </location>
</feature>
<feature type="domain" description="Cyclic nucleotide-binding" evidence="2">
    <location>
        <begin position="327"/>
        <end position="372"/>
    </location>
</feature>
<feature type="domain" description="Cyclic nucleotide-binding" evidence="2">
    <location>
        <begin position="464"/>
        <end position="491"/>
    </location>
</feature>
<feature type="region of interest" description="Disordered" evidence="1">
    <location>
        <begin position="2671"/>
        <end position="2702"/>
    </location>
</feature>
<feature type="compositionally biased region" description="Polar residues" evidence="1">
    <location>
        <begin position="1077"/>
        <end position="1089"/>
    </location>
</feature>
<dbReference type="InterPro" id="IPR050503">
    <property type="entry name" value="cAMP-dep_PK_reg_su-like"/>
</dbReference>
<feature type="compositionally biased region" description="Basic residues" evidence="1">
    <location>
        <begin position="1063"/>
        <end position="1072"/>
    </location>
</feature>
<feature type="compositionally biased region" description="Gly residues" evidence="1">
    <location>
        <begin position="2388"/>
        <end position="2398"/>
    </location>
</feature>
<keyword evidence="4" id="KW-1185">Reference proteome</keyword>
<feature type="region of interest" description="Disordered" evidence="1">
    <location>
        <begin position="1590"/>
        <end position="1620"/>
    </location>
</feature>
<dbReference type="SUPFAM" id="SSF51206">
    <property type="entry name" value="cAMP-binding domain-like"/>
    <property type="match status" value="2"/>
</dbReference>
<feature type="region of interest" description="Disordered" evidence="1">
    <location>
        <begin position="2743"/>
        <end position="2774"/>
    </location>
</feature>
<feature type="region of interest" description="Disordered" evidence="1">
    <location>
        <begin position="746"/>
        <end position="773"/>
    </location>
</feature>
<feature type="region of interest" description="Disordered" evidence="1">
    <location>
        <begin position="1272"/>
        <end position="1297"/>
    </location>
</feature>
<comment type="caution">
    <text evidence="3">The sequence shown here is derived from an EMBL/GenBank/DDBJ whole genome shotgun (WGS) entry which is preliminary data.</text>
</comment>
<feature type="compositionally biased region" description="Basic and acidic residues" evidence="1">
    <location>
        <begin position="701"/>
        <end position="712"/>
    </location>
</feature>
<feature type="compositionally biased region" description="Polar residues" evidence="1">
    <location>
        <begin position="2743"/>
        <end position="2752"/>
    </location>
</feature>
<dbReference type="InterPro" id="IPR000595">
    <property type="entry name" value="cNMP-bd_dom"/>
</dbReference>
<evidence type="ECO:0000313" key="3">
    <source>
        <dbReference type="EMBL" id="GAX79872.1"/>
    </source>
</evidence>
<feature type="region of interest" description="Disordered" evidence="1">
    <location>
        <begin position="686"/>
        <end position="718"/>
    </location>
</feature>
<feature type="region of interest" description="Disordered" evidence="1">
    <location>
        <begin position="2386"/>
        <end position="2446"/>
    </location>
</feature>
<dbReference type="PANTHER" id="PTHR11635:SF164">
    <property type="entry name" value="NUCLEOTIDE-BINDING PROTEIN, PUTATIVE-RELATED"/>
    <property type="match status" value="1"/>
</dbReference>
<accession>A0A250XAI7</accession>
<evidence type="ECO:0000256" key="1">
    <source>
        <dbReference type="SAM" id="MobiDB-lite"/>
    </source>
</evidence>